<feature type="compositionally biased region" description="Low complexity" evidence="5">
    <location>
        <begin position="280"/>
        <end position="292"/>
    </location>
</feature>
<name>A0A4U6X955_9PEZI</name>
<dbReference type="EMBL" id="PJEX01000260">
    <property type="protein sequence ID" value="TKW52121.1"/>
    <property type="molecule type" value="Genomic_DNA"/>
</dbReference>
<feature type="region of interest" description="Disordered" evidence="5">
    <location>
        <begin position="1"/>
        <end position="47"/>
    </location>
</feature>
<feature type="region of interest" description="Disordered" evidence="5">
    <location>
        <begin position="92"/>
        <end position="121"/>
    </location>
</feature>
<proteinExistence type="predicted"/>
<protein>
    <recommendedName>
        <fullName evidence="9">Polyamine transport protein</fullName>
    </recommendedName>
</protein>
<gene>
    <name evidence="7" type="ORF">CTA1_11791</name>
</gene>
<feature type="compositionally biased region" description="Polar residues" evidence="5">
    <location>
        <begin position="542"/>
        <end position="554"/>
    </location>
</feature>
<dbReference type="GO" id="GO:0022857">
    <property type="term" value="F:transmembrane transporter activity"/>
    <property type="evidence" value="ECO:0007669"/>
    <property type="project" value="TreeGrafter"/>
</dbReference>
<evidence type="ECO:0000256" key="3">
    <source>
        <dbReference type="ARBA" id="ARBA00022989"/>
    </source>
</evidence>
<sequence length="839" mass="92504">MSQARQTRSLTPPTEVQRLTDPNTSAYKQTTLRRYSSAETFGENPSDILISHSPDSPPVAVRIDFCCSSQEDLALDPQLLAKDPEMLSNFFHPTKADKNLQRERSDKTGDFDETPLPSLRPSMADMSLKKVKNDVASSISSTRGGSFRHALLKTSSERPNVIDKDLPVPPVLSRQTSKNHRSGTQDDKGGYEDSLKIAIPSRKYQYTQAHDGSFPIINSQPSESMSNVDQSFSREMVCVDPLIHPDESHIKAHHRGLLKGADFCDAGVPGQPIAQLPDASSSSSSSSSSTSSEAAVVHARIRRAMTGDDLCLSTVEVTVPKHDGHSHATKIRPAFNQPTFNYPIEHQEQKSPLGVSKVRSFDPAKEHMLSERTILQPSVPADDNNESLAAIPVSKVRPFTEESNADTEKHREEYFAIGSDESAMEEVAEVDKSRPSTTPRSRASTIDYKRTAQWIRQLLKTPETHTAKLTEMPSKEKRTHYTALKDSPEHSPISRKITRHTTLPPSDVEPSIFQNTFGELERLLHEALALASQAVDREEAESPNSEQSPRNISNRLAPLTAPDDDAQQFSDIDLTDNKVNTKPATKRAATFPNAARPNQSNVDDLYRNISLTPQTAELENMLGHKIKLHRAVANTKHSDVTSMDGSNDSSNVKNSNQSQVQNRSSGPNRPRASTKRVPFMSRNTGENILPERDAAGRPTHNSRGISLRGKSHVSLRGAQAFSLAKSKRRQPIARDWSPVRKRAIAAVACISTALIGMVIGIYAGLVPSLQYYILDTSHSIINGNVGCFLGMAIPTFFCWPLPLMHGRKPYITTSLVLTMPLLFPQALAVSAQRFYNLTG</sequence>
<feature type="region of interest" description="Disordered" evidence="5">
    <location>
        <begin position="534"/>
        <end position="600"/>
    </location>
</feature>
<reference evidence="7 8" key="1">
    <citation type="journal article" date="2019" name="PLoS ONE">
        <title>Comparative genome analysis indicates high evolutionary potential of pathogenicity genes in Colletotrichum tanaceti.</title>
        <authorList>
            <person name="Lelwala R.V."/>
            <person name="Korhonen P.K."/>
            <person name="Young N.D."/>
            <person name="Scott J.B."/>
            <person name="Ades P.A."/>
            <person name="Gasser R.B."/>
            <person name="Taylor P.W.J."/>
        </authorList>
    </citation>
    <scope>NUCLEOTIDE SEQUENCE [LARGE SCALE GENOMIC DNA]</scope>
    <source>
        <strain evidence="7">BRIP57314</strain>
    </source>
</reference>
<feature type="transmembrane region" description="Helical" evidence="6">
    <location>
        <begin position="815"/>
        <end position="835"/>
    </location>
</feature>
<dbReference type="PANTHER" id="PTHR23502">
    <property type="entry name" value="MAJOR FACILITATOR SUPERFAMILY"/>
    <property type="match status" value="1"/>
</dbReference>
<feature type="region of interest" description="Disordered" evidence="5">
    <location>
        <begin position="272"/>
        <end position="294"/>
    </location>
</feature>
<evidence type="ECO:0008006" key="9">
    <source>
        <dbReference type="Google" id="ProtNLM"/>
    </source>
</evidence>
<feature type="region of interest" description="Disordered" evidence="5">
    <location>
        <begin position="158"/>
        <end position="192"/>
    </location>
</feature>
<accession>A0A4U6X955</accession>
<evidence type="ECO:0000256" key="1">
    <source>
        <dbReference type="ARBA" id="ARBA00004141"/>
    </source>
</evidence>
<feature type="compositionally biased region" description="Basic and acidic residues" evidence="5">
    <location>
        <begin position="94"/>
        <end position="110"/>
    </location>
</feature>
<evidence type="ECO:0000313" key="7">
    <source>
        <dbReference type="EMBL" id="TKW52121.1"/>
    </source>
</evidence>
<feature type="region of interest" description="Disordered" evidence="5">
    <location>
        <begin position="635"/>
        <end position="681"/>
    </location>
</feature>
<comment type="subcellular location">
    <subcellularLocation>
        <location evidence="1">Membrane</location>
        <topology evidence="1">Multi-pass membrane protein</topology>
    </subcellularLocation>
</comment>
<feature type="compositionally biased region" description="Basic and acidic residues" evidence="5">
    <location>
        <begin position="183"/>
        <end position="192"/>
    </location>
</feature>
<dbReference type="SUPFAM" id="SSF103473">
    <property type="entry name" value="MFS general substrate transporter"/>
    <property type="match status" value="1"/>
</dbReference>
<feature type="compositionally biased region" description="Polar residues" evidence="5">
    <location>
        <begin position="1"/>
        <end position="14"/>
    </location>
</feature>
<dbReference type="InterPro" id="IPR036259">
    <property type="entry name" value="MFS_trans_sf"/>
</dbReference>
<keyword evidence="3 6" id="KW-1133">Transmembrane helix</keyword>
<feature type="transmembrane region" description="Helical" evidence="6">
    <location>
        <begin position="743"/>
        <end position="763"/>
    </location>
</feature>
<feature type="transmembrane region" description="Helical" evidence="6">
    <location>
        <begin position="783"/>
        <end position="803"/>
    </location>
</feature>
<evidence type="ECO:0000256" key="6">
    <source>
        <dbReference type="SAM" id="Phobius"/>
    </source>
</evidence>
<dbReference type="STRING" id="1306861.A0A4U6X955"/>
<dbReference type="PANTHER" id="PTHR23502:SF76">
    <property type="entry name" value="POLYAMINE TRANSPORT PROTEIN"/>
    <property type="match status" value="1"/>
</dbReference>
<comment type="caution">
    <text evidence="7">The sequence shown here is derived from an EMBL/GenBank/DDBJ whole genome shotgun (WGS) entry which is preliminary data.</text>
</comment>
<evidence type="ECO:0000256" key="5">
    <source>
        <dbReference type="SAM" id="MobiDB-lite"/>
    </source>
</evidence>
<keyword evidence="2 6" id="KW-0812">Transmembrane</keyword>
<evidence type="ECO:0000256" key="4">
    <source>
        <dbReference type="ARBA" id="ARBA00023136"/>
    </source>
</evidence>
<feature type="region of interest" description="Disordered" evidence="5">
    <location>
        <begin position="472"/>
        <end position="510"/>
    </location>
</feature>
<feature type="compositionally biased region" description="Low complexity" evidence="5">
    <location>
        <begin position="646"/>
        <end position="665"/>
    </location>
</feature>
<evidence type="ECO:0000256" key="2">
    <source>
        <dbReference type="ARBA" id="ARBA00022692"/>
    </source>
</evidence>
<evidence type="ECO:0000313" key="8">
    <source>
        <dbReference type="Proteomes" id="UP000310108"/>
    </source>
</evidence>
<dbReference type="Proteomes" id="UP000310108">
    <property type="component" value="Unassembled WGS sequence"/>
</dbReference>
<organism evidence="7 8">
    <name type="scientific">Colletotrichum tanaceti</name>
    <dbReference type="NCBI Taxonomy" id="1306861"/>
    <lineage>
        <taxon>Eukaryota</taxon>
        <taxon>Fungi</taxon>
        <taxon>Dikarya</taxon>
        <taxon>Ascomycota</taxon>
        <taxon>Pezizomycotina</taxon>
        <taxon>Sordariomycetes</taxon>
        <taxon>Hypocreomycetidae</taxon>
        <taxon>Glomerellales</taxon>
        <taxon>Glomerellaceae</taxon>
        <taxon>Colletotrichum</taxon>
        <taxon>Colletotrichum destructivum species complex</taxon>
    </lineage>
</organism>
<keyword evidence="8" id="KW-1185">Reference proteome</keyword>
<dbReference type="AlphaFoldDB" id="A0A4U6X955"/>
<dbReference type="GO" id="GO:0005886">
    <property type="term" value="C:plasma membrane"/>
    <property type="evidence" value="ECO:0007669"/>
    <property type="project" value="TreeGrafter"/>
</dbReference>
<keyword evidence="4 6" id="KW-0472">Membrane</keyword>
<feature type="compositionally biased region" description="Polar residues" evidence="5">
    <location>
        <begin position="20"/>
        <end position="39"/>
    </location>
</feature>